<name>A0AAW8FJ16_9ACTN</name>
<evidence type="ECO:0000313" key="3">
    <source>
        <dbReference type="Proteomes" id="UP001234216"/>
    </source>
</evidence>
<dbReference type="AlphaFoldDB" id="A0AAW8FJ16"/>
<reference evidence="2" key="1">
    <citation type="submission" date="2023-07" db="EMBL/GenBank/DDBJ databases">
        <title>Comparative genomics of wheat-associated soil bacteria to identify genetic determinants of phenazine resistance.</title>
        <authorList>
            <person name="Mouncey N."/>
        </authorList>
    </citation>
    <scope>NUCLEOTIDE SEQUENCE</scope>
    <source>
        <strain evidence="2">V4I22</strain>
    </source>
</reference>
<dbReference type="Gene3D" id="1.10.443.10">
    <property type="entry name" value="Intergrase catalytic core"/>
    <property type="match status" value="1"/>
</dbReference>
<dbReference type="GO" id="GO:0003677">
    <property type="term" value="F:DNA binding"/>
    <property type="evidence" value="ECO:0007669"/>
    <property type="project" value="InterPro"/>
</dbReference>
<dbReference type="EMBL" id="JAUSZV010000005">
    <property type="protein sequence ID" value="MDQ0909010.1"/>
    <property type="molecule type" value="Genomic_DNA"/>
</dbReference>
<comment type="caution">
    <text evidence="2">The sequence shown here is derived from an EMBL/GenBank/DDBJ whole genome shotgun (WGS) entry which is preliminary data.</text>
</comment>
<proteinExistence type="predicted"/>
<accession>A0AAW8FJ16</accession>
<evidence type="ECO:0000313" key="2">
    <source>
        <dbReference type="EMBL" id="MDQ0909010.1"/>
    </source>
</evidence>
<organism evidence="2 3">
    <name type="scientific">Streptomyces canus</name>
    <dbReference type="NCBI Taxonomy" id="58343"/>
    <lineage>
        <taxon>Bacteria</taxon>
        <taxon>Bacillati</taxon>
        <taxon>Actinomycetota</taxon>
        <taxon>Actinomycetes</taxon>
        <taxon>Kitasatosporales</taxon>
        <taxon>Streptomycetaceae</taxon>
        <taxon>Streptomyces</taxon>
        <taxon>Streptomyces aurantiacus group</taxon>
    </lineage>
</organism>
<dbReference type="InterPro" id="IPR013762">
    <property type="entry name" value="Integrase-like_cat_sf"/>
</dbReference>
<protein>
    <submittedName>
        <fullName evidence="2">Integrase</fullName>
    </submittedName>
</protein>
<gene>
    <name evidence="2" type="ORF">QFZ22_004995</name>
</gene>
<dbReference type="Proteomes" id="UP001234216">
    <property type="component" value="Unassembled WGS sequence"/>
</dbReference>
<dbReference type="GO" id="GO:0015074">
    <property type="term" value="P:DNA integration"/>
    <property type="evidence" value="ECO:0007669"/>
    <property type="project" value="InterPro"/>
</dbReference>
<sequence length="57" mass="6467">MVCLGGYGPMRPEEPAGLRRRDVDLDNLRVRVRLAEPERMNGRRVQGDTKSEAGTER</sequence>
<feature type="region of interest" description="Disordered" evidence="1">
    <location>
        <begin position="36"/>
        <end position="57"/>
    </location>
</feature>
<dbReference type="GO" id="GO:0006310">
    <property type="term" value="P:DNA recombination"/>
    <property type="evidence" value="ECO:0007669"/>
    <property type="project" value="InterPro"/>
</dbReference>
<evidence type="ECO:0000256" key="1">
    <source>
        <dbReference type="SAM" id="MobiDB-lite"/>
    </source>
</evidence>